<keyword evidence="1" id="KW-1133">Transmembrane helix</keyword>
<evidence type="ECO:0000256" key="1">
    <source>
        <dbReference type="SAM" id="Phobius"/>
    </source>
</evidence>
<dbReference type="GO" id="GO:0008237">
    <property type="term" value="F:metallopeptidase activity"/>
    <property type="evidence" value="ECO:0007669"/>
    <property type="project" value="InterPro"/>
</dbReference>
<name>A0A318ET47_9FIRM</name>
<keyword evidence="1" id="KW-0472">Membrane</keyword>
<feature type="transmembrane region" description="Helical" evidence="1">
    <location>
        <begin position="109"/>
        <end position="130"/>
    </location>
</feature>
<evidence type="ECO:0000313" key="3">
    <source>
        <dbReference type="Proteomes" id="UP000247523"/>
    </source>
</evidence>
<feature type="transmembrane region" description="Helical" evidence="1">
    <location>
        <begin position="136"/>
        <end position="156"/>
    </location>
</feature>
<proteinExistence type="predicted"/>
<keyword evidence="1" id="KW-0812">Transmembrane</keyword>
<dbReference type="Gene3D" id="3.40.390.10">
    <property type="entry name" value="Collagenase (Catalytic Domain)"/>
    <property type="match status" value="1"/>
</dbReference>
<dbReference type="InterPro" id="IPR024079">
    <property type="entry name" value="MetalloPept_cat_dom_sf"/>
</dbReference>
<accession>A0A318ET47</accession>
<dbReference type="Proteomes" id="UP000247523">
    <property type="component" value="Unassembled WGS sequence"/>
</dbReference>
<feature type="transmembrane region" description="Helical" evidence="1">
    <location>
        <begin position="6"/>
        <end position="23"/>
    </location>
</feature>
<dbReference type="AlphaFoldDB" id="A0A318ET47"/>
<dbReference type="EMBL" id="QICS01000003">
    <property type="protein sequence ID" value="PXV91561.1"/>
    <property type="molecule type" value="Genomic_DNA"/>
</dbReference>
<evidence type="ECO:0000313" key="2">
    <source>
        <dbReference type="EMBL" id="PXV91561.1"/>
    </source>
</evidence>
<reference evidence="2 3" key="1">
    <citation type="submission" date="2018-05" db="EMBL/GenBank/DDBJ databases">
        <title>Genomic Encyclopedia of Type Strains, Phase IV (KMG-IV): sequencing the most valuable type-strain genomes for metagenomic binning, comparative biology and taxonomic classification.</title>
        <authorList>
            <person name="Goeker M."/>
        </authorList>
    </citation>
    <scope>NUCLEOTIDE SEQUENCE [LARGE SCALE GENOMIC DNA]</scope>
    <source>
        <strain evidence="2 3">DSM 28816</strain>
    </source>
</reference>
<protein>
    <submittedName>
        <fullName evidence="2">Uncharacterized protein</fullName>
    </submittedName>
</protein>
<comment type="caution">
    <text evidence="2">The sequence shown here is derived from an EMBL/GenBank/DDBJ whole genome shotgun (WGS) entry which is preliminary data.</text>
</comment>
<dbReference type="RefSeq" id="WP_110290763.1">
    <property type="nucleotide sequence ID" value="NZ_QICS01000003.1"/>
</dbReference>
<gene>
    <name evidence="2" type="ORF">C8E03_103118</name>
</gene>
<organism evidence="2 3">
    <name type="scientific">Lachnotalea glycerini</name>
    <dbReference type="NCBI Taxonomy" id="1763509"/>
    <lineage>
        <taxon>Bacteria</taxon>
        <taxon>Bacillati</taxon>
        <taxon>Bacillota</taxon>
        <taxon>Clostridia</taxon>
        <taxon>Lachnospirales</taxon>
        <taxon>Lachnospiraceae</taxon>
        <taxon>Lachnotalea</taxon>
    </lineage>
</organism>
<sequence>MILWSNILIFTVYYVIVFTIKKIQIQLKKKSKYSNQDFLIKLKEIANDNKYLNFERAKYYGYDPRKITIFYIKKEEYSAYDTFAIYHELGHYLDDLKSKRILFNMSVTCINRLLAIPIYFGISILALAGTQLFVKISYIIFLLEILLFLHRMYFIVKYEKSASKYAIMRLSDYLDEISLKYIRRVSYLLLFHKLYLVLFG</sequence>